<dbReference type="SUPFAM" id="SSF158430">
    <property type="entry name" value="Bacillus cereus metalloprotein-like"/>
    <property type="match status" value="2"/>
</dbReference>
<organism evidence="1 2">
    <name type="scientific">Virgibacillus sediminis</name>
    <dbReference type="NCBI Taxonomy" id="202260"/>
    <lineage>
        <taxon>Bacteria</taxon>
        <taxon>Bacillati</taxon>
        <taxon>Bacillota</taxon>
        <taxon>Bacilli</taxon>
        <taxon>Bacillales</taxon>
        <taxon>Bacillaceae</taxon>
        <taxon>Virgibacillus</taxon>
    </lineage>
</organism>
<evidence type="ECO:0000313" key="2">
    <source>
        <dbReference type="Proteomes" id="UP001595387"/>
    </source>
</evidence>
<name>A0ABV7A764_9BACI</name>
<comment type="caution">
    <text evidence="1">The sequence shown here is derived from an EMBL/GenBank/DDBJ whole genome shotgun (WGS) entry which is preliminary data.</text>
</comment>
<accession>A0ABV7A764</accession>
<dbReference type="Pfam" id="PF11155">
    <property type="entry name" value="DUF2935"/>
    <property type="match status" value="2"/>
</dbReference>
<sequence length="267" mass="30909">MDKLLESASFEHQFWLQVLGDHSRFIRDSLYPSEKKDIQIAEDFVYTFDLLLNRVKSLQESNVIAFTKEADHAAEELKDFKLSLIRRHLIGEIGIHLSPSFINHMVNELEEYQLVISYLKQGEAPPVFHELHHHLIWMLDASGHAGAINDELDKVEDRLKQKSKAFADHFDAFYLKAVELTGFLRTNVHSFPALRRFNNDVEIELQLFRTFLGEIEEMELSKTVLSTFSVLMADHMAREECYYLRKLAESTDTSPPDCNPAKPRTQG</sequence>
<dbReference type="RefSeq" id="WP_390306035.1">
    <property type="nucleotide sequence ID" value="NZ_JBHRRZ010000016.1"/>
</dbReference>
<dbReference type="InterPro" id="IPR021328">
    <property type="entry name" value="CotB-like"/>
</dbReference>
<protein>
    <submittedName>
        <fullName evidence="1">DUF2935 domain-containing protein</fullName>
    </submittedName>
</protein>
<dbReference type="Gene3D" id="1.20.1260.120">
    <property type="entry name" value="Protein of unknown function DUF2935"/>
    <property type="match status" value="1"/>
</dbReference>
<gene>
    <name evidence="1" type="ORF">ACFODW_10280</name>
</gene>
<proteinExistence type="predicted"/>
<dbReference type="Proteomes" id="UP001595387">
    <property type="component" value="Unassembled WGS sequence"/>
</dbReference>
<evidence type="ECO:0000313" key="1">
    <source>
        <dbReference type="EMBL" id="MFC2948723.1"/>
    </source>
</evidence>
<dbReference type="EMBL" id="JBHRRZ010000016">
    <property type="protein sequence ID" value="MFC2948723.1"/>
    <property type="molecule type" value="Genomic_DNA"/>
</dbReference>
<reference evidence="2" key="1">
    <citation type="journal article" date="2019" name="Int. J. Syst. Evol. Microbiol.">
        <title>The Global Catalogue of Microorganisms (GCM) 10K type strain sequencing project: providing services to taxonomists for standard genome sequencing and annotation.</title>
        <authorList>
            <consortium name="The Broad Institute Genomics Platform"/>
            <consortium name="The Broad Institute Genome Sequencing Center for Infectious Disease"/>
            <person name="Wu L."/>
            <person name="Ma J."/>
        </authorList>
    </citation>
    <scope>NUCLEOTIDE SEQUENCE [LARGE SCALE GENOMIC DNA]</scope>
    <source>
        <strain evidence="2">KCTC 13193</strain>
    </source>
</reference>
<keyword evidence="2" id="KW-1185">Reference proteome</keyword>